<feature type="domain" description="RAP" evidence="4">
    <location>
        <begin position="590"/>
        <end position="647"/>
    </location>
</feature>
<dbReference type="GO" id="GO:0044528">
    <property type="term" value="P:regulation of mitochondrial mRNA stability"/>
    <property type="evidence" value="ECO:0007669"/>
    <property type="project" value="InterPro"/>
</dbReference>
<dbReference type="PANTHER" id="PTHR21228:SF1">
    <property type="entry name" value="FAST KINASE DOMAIN-CONTAINING PROTEIN 2, MITOCHONDRIAL"/>
    <property type="match status" value="1"/>
</dbReference>
<evidence type="ECO:0000313" key="5">
    <source>
        <dbReference type="EMBL" id="KAJ4924195.1"/>
    </source>
</evidence>
<dbReference type="InterPro" id="IPR010622">
    <property type="entry name" value="FAST_Leu-rich"/>
</dbReference>
<evidence type="ECO:0000256" key="1">
    <source>
        <dbReference type="ARBA" id="ARBA00004173"/>
    </source>
</evidence>
<proteinExistence type="predicted"/>
<reference evidence="5" key="1">
    <citation type="submission" date="2022-11" db="EMBL/GenBank/DDBJ databases">
        <title>Chromosome-level genome of Pogonophryne albipinna.</title>
        <authorList>
            <person name="Jo E."/>
        </authorList>
    </citation>
    <scope>NUCLEOTIDE SEQUENCE</scope>
    <source>
        <strain evidence="5">SGF0006</strain>
        <tissue evidence="5">Muscle</tissue>
    </source>
</reference>
<dbReference type="PROSITE" id="PS51286">
    <property type="entry name" value="RAP"/>
    <property type="match status" value="1"/>
</dbReference>
<keyword evidence="2" id="KW-0496">Mitochondrion</keyword>
<dbReference type="InterPro" id="IPR050870">
    <property type="entry name" value="FAST_kinase"/>
</dbReference>
<feature type="compositionally biased region" description="Low complexity" evidence="3">
    <location>
        <begin position="83"/>
        <end position="93"/>
    </location>
</feature>
<comment type="subcellular location">
    <subcellularLocation>
        <location evidence="1">Mitochondrion</location>
    </subcellularLocation>
</comment>
<gene>
    <name evidence="5" type="ORF">JOQ06_000435</name>
</gene>
<dbReference type="GO" id="GO:0005759">
    <property type="term" value="C:mitochondrial matrix"/>
    <property type="evidence" value="ECO:0007669"/>
    <property type="project" value="TreeGrafter"/>
</dbReference>
<dbReference type="SMART" id="SM00952">
    <property type="entry name" value="RAP"/>
    <property type="match status" value="1"/>
</dbReference>
<dbReference type="PANTHER" id="PTHR21228">
    <property type="entry name" value="FAST LEU-RICH DOMAIN-CONTAINING"/>
    <property type="match status" value="1"/>
</dbReference>
<dbReference type="GO" id="GO:0035770">
    <property type="term" value="C:ribonucleoprotein granule"/>
    <property type="evidence" value="ECO:0007669"/>
    <property type="project" value="TreeGrafter"/>
</dbReference>
<dbReference type="GO" id="GO:0003723">
    <property type="term" value="F:RNA binding"/>
    <property type="evidence" value="ECO:0007669"/>
    <property type="project" value="TreeGrafter"/>
</dbReference>
<accession>A0AAD6F828</accession>
<evidence type="ECO:0000256" key="2">
    <source>
        <dbReference type="ARBA" id="ARBA00023128"/>
    </source>
</evidence>
<evidence type="ECO:0000259" key="4">
    <source>
        <dbReference type="PROSITE" id="PS51286"/>
    </source>
</evidence>
<protein>
    <recommendedName>
        <fullName evidence="4">RAP domain-containing protein</fullName>
    </recommendedName>
</protein>
<evidence type="ECO:0000256" key="3">
    <source>
        <dbReference type="SAM" id="MobiDB-lite"/>
    </source>
</evidence>
<name>A0AAD6F828_9TELE</name>
<feature type="region of interest" description="Disordered" evidence="3">
    <location>
        <begin position="656"/>
        <end position="676"/>
    </location>
</feature>
<dbReference type="InterPro" id="IPR013584">
    <property type="entry name" value="RAP"/>
</dbReference>
<feature type="compositionally biased region" description="Polar residues" evidence="3">
    <location>
        <begin position="663"/>
        <end position="676"/>
    </location>
</feature>
<dbReference type="GO" id="GO:0000963">
    <property type="term" value="P:mitochondrial RNA processing"/>
    <property type="evidence" value="ECO:0007669"/>
    <property type="project" value="TreeGrafter"/>
</dbReference>
<organism evidence="5 6">
    <name type="scientific">Pogonophryne albipinna</name>
    <dbReference type="NCBI Taxonomy" id="1090488"/>
    <lineage>
        <taxon>Eukaryota</taxon>
        <taxon>Metazoa</taxon>
        <taxon>Chordata</taxon>
        <taxon>Craniata</taxon>
        <taxon>Vertebrata</taxon>
        <taxon>Euteleostomi</taxon>
        <taxon>Actinopterygii</taxon>
        <taxon>Neopterygii</taxon>
        <taxon>Teleostei</taxon>
        <taxon>Neoteleostei</taxon>
        <taxon>Acanthomorphata</taxon>
        <taxon>Eupercaria</taxon>
        <taxon>Perciformes</taxon>
        <taxon>Notothenioidei</taxon>
        <taxon>Pogonophryne</taxon>
    </lineage>
</organism>
<dbReference type="EMBL" id="JAPTMU010000023">
    <property type="protein sequence ID" value="KAJ4924195.1"/>
    <property type="molecule type" value="Genomic_DNA"/>
</dbReference>
<dbReference type="Proteomes" id="UP001219934">
    <property type="component" value="Unassembled WGS sequence"/>
</dbReference>
<dbReference type="Pfam" id="PF06743">
    <property type="entry name" value="FAST_1"/>
    <property type="match status" value="1"/>
</dbReference>
<evidence type="ECO:0000313" key="6">
    <source>
        <dbReference type="Proteomes" id="UP001219934"/>
    </source>
</evidence>
<keyword evidence="6" id="KW-1185">Reference proteome</keyword>
<dbReference type="AlphaFoldDB" id="A0AAD6F828"/>
<feature type="region of interest" description="Disordered" evidence="3">
    <location>
        <begin position="77"/>
        <end position="108"/>
    </location>
</feature>
<comment type="caution">
    <text evidence="5">The sequence shown here is derived from an EMBL/GenBank/DDBJ whole genome shotgun (WGS) entry which is preliminary data.</text>
</comment>
<sequence length="676" mass="76600">MSAWVTKEVMRWGCLCSRRSLWQQSNLMGKKSPKYTSFPSQQLAHIWGTKHHQTCLESNRVSSVRFYSKGTIHSEVLEEKEPLSSPLAKSSLPDENQSEETAPKETPWTSSLLDRLKTCRSPSDVLELTSEHAPTFKQISSCLGQIWFSTKKMSTDNQRYELQLMFEHPGFDVLLQQAMTSVGRMGNGDVAYSLLSMVNLGVPQGSRVIQTFLRNCQENLNDFDEKTLSIFASCLRNMEPSNNTDALKDGVRMVVEARLPGIKNVMALQNMMRMLGKDAPMDLKRKFEEKALSMSNEFNLLDSQHIITAMATMKLHSKPLLDICSKIIQENINGIPFNPLFETMQSYRQLQYRDLELLTDLSEHAASMIDIWTKKQVVLFLSVCERLAFCPAAVMEAFAGKVIENPKALTLKDLLCVVKVYSTLNYDLQHRRQQFLDSLIPALVSYLPKMSSFELLKAVYHLCLLGHFPSALLEPLLQSSKLEKFKSTDPNYLANQERMFQTVNLCLHLEHPVLPQPLTVPPTVLGAPILDSRVVIPELSQCLQSMMEDQANTTLQERVLLLGFYFIDGVITKPLPSETDSGSAESRPRIAVLFPAHSSFCFGTSHPRGTLALKMRHLKTLGYDPVWVTEQELQSTPEEKRTDFLRGRIFPEHRSQAEVEKLNLNTNQESQTVQSS</sequence>